<dbReference type="SUPFAM" id="SSF53335">
    <property type="entry name" value="S-adenosyl-L-methionine-dependent methyltransferases"/>
    <property type="match status" value="1"/>
</dbReference>
<keyword evidence="3" id="KW-1185">Reference proteome</keyword>
<dbReference type="GO" id="GO:0008295">
    <property type="term" value="P:spermidine biosynthetic process"/>
    <property type="evidence" value="ECO:0007669"/>
    <property type="project" value="TreeGrafter"/>
</dbReference>
<evidence type="ECO:0000313" key="3">
    <source>
        <dbReference type="Proteomes" id="UP000515908"/>
    </source>
</evidence>
<evidence type="ECO:0000256" key="1">
    <source>
        <dbReference type="SAM" id="MobiDB-lite"/>
    </source>
</evidence>
<dbReference type="VEuPathDB" id="TriTrypDB:ADEAN_000013600"/>
<protein>
    <recommendedName>
        <fullName evidence="4">Spermine/spermidine synthase</fullName>
    </recommendedName>
</protein>
<sequence length="390" mass="43429">MRDDIYYRSVHYVNLNEPLAQDKAATSSVAEATDDYASNDNYLQFVPGKGEEFVHGLVKCKAVTSENNCVPYAGQVEEEITRKFALTLGPVHILRDAAKLVAPWRLTFVKQPQIETLIVGLHGGGLPRWLSSAFPNFNVDVVERDGSLARVCRNYLGFRESSNLRLWIGDPEDYIRHVAVQGLTKDTDGRTAKEASSKRYDLVMIDAIDGNGNLSSRYGRLEFINSVRNAMSNAGCVAIALPNQQGQFVYNMVQNWRMGFTGRTVVLVHCMTSPVTMLMTFQDNAERGKANIGSVANVDEFSDLLRSHLKHYGPNRVPFDLTGEINRDNFKVLEPGRSYDLAAYLPPGHPDVGKRSKEKKSGGGIQEWLKRASQSLLSPAMKDDIKRNGI</sequence>
<dbReference type="GO" id="GO:0005829">
    <property type="term" value="C:cytosol"/>
    <property type="evidence" value="ECO:0007669"/>
    <property type="project" value="TreeGrafter"/>
</dbReference>
<organism evidence="2 3">
    <name type="scientific">Angomonas deanei</name>
    <dbReference type="NCBI Taxonomy" id="59799"/>
    <lineage>
        <taxon>Eukaryota</taxon>
        <taxon>Discoba</taxon>
        <taxon>Euglenozoa</taxon>
        <taxon>Kinetoplastea</taxon>
        <taxon>Metakinetoplastina</taxon>
        <taxon>Trypanosomatida</taxon>
        <taxon>Trypanosomatidae</taxon>
        <taxon>Strigomonadinae</taxon>
        <taxon>Angomonas</taxon>
    </lineage>
</organism>
<dbReference type="PANTHER" id="PTHR11558">
    <property type="entry name" value="SPERMIDINE/SPERMINE SYNTHASE"/>
    <property type="match status" value="1"/>
</dbReference>
<dbReference type="EMBL" id="LR877145">
    <property type="protein sequence ID" value="CAD2212724.1"/>
    <property type="molecule type" value="Genomic_DNA"/>
</dbReference>
<proteinExistence type="predicted"/>
<accession>A0A7G2C082</accession>
<dbReference type="InterPro" id="IPR029063">
    <property type="entry name" value="SAM-dependent_MTases_sf"/>
</dbReference>
<dbReference type="AlphaFoldDB" id="A0A7G2C082"/>
<dbReference type="Proteomes" id="UP000515908">
    <property type="component" value="Chromosome 01"/>
</dbReference>
<feature type="region of interest" description="Disordered" evidence="1">
    <location>
        <begin position="347"/>
        <end position="366"/>
    </location>
</feature>
<dbReference type="GO" id="GO:0004766">
    <property type="term" value="F:spermidine synthase activity"/>
    <property type="evidence" value="ECO:0007669"/>
    <property type="project" value="TreeGrafter"/>
</dbReference>
<gene>
    <name evidence="2" type="ORF">ADEAN_000013600</name>
</gene>
<name>A0A7G2C082_9TRYP</name>
<feature type="compositionally biased region" description="Basic and acidic residues" evidence="1">
    <location>
        <begin position="351"/>
        <end position="361"/>
    </location>
</feature>
<dbReference type="InterPro" id="IPR001045">
    <property type="entry name" value="Spermi_synthase"/>
</dbReference>
<evidence type="ECO:0008006" key="4">
    <source>
        <dbReference type="Google" id="ProtNLM"/>
    </source>
</evidence>
<dbReference type="PANTHER" id="PTHR11558:SF11">
    <property type="entry name" value="SPERMIDINE SYNTHASE"/>
    <property type="match status" value="1"/>
</dbReference>
<evidence type="ECO:0000313" key="2">
    <source>
        <dbReference type="EMBL" id="CAD2212724.1"/>
    </source>
</evidence>
<dbReference type="Gene3D" id="3.40.50.150">
    <property type="entry name" value="Vaccinia Virus protein VP39"/>
    <property type="match status" value="1"/>
</dbReference>
<reference evidence="2 3" key="1">
    <citation type="submission" date="2020-08" db="EMBL/GenBank/DDBJ databases">
        <authorList>
            <person name="Newling K."/>
            <person name="Davey J."/>
            <person name="Forrester S."/>
        </authorList>
    </citation>
    <scope>NUCLEOTIDE SEQUENCE [LARGE SCALE GENOMIC DNA]</scope>
    <source>
        <strain evidence="3">Crithidia deanei Carvalho (ATCC PRA-265)</strain>
    </source>
</reference>